<gene>
    <name evidence="1" type="ordered locus">DMR_32300</name>
</gene>
<accession>C4XJH1</accession>
<evidence type="ECO:0000313" key="2">
    <source>
        <dbReference type="Proteomes" id="UP000009071"/>
    </source>
</evidence>
<sequence length="116" mass="13509">MRTFIFLLFNFLVINISFVYAQEKSWSSLPGCKLNDIYKYGSCSHLDKIQSKFESKIVGTSGLSWPDGRQLITTLIEVIVYHENDKSRSKNLYRCDDFFDKDMQHSGQMCYESVGR</sequence>
<organism evidence="1 2">
    <name type="scientific">Solidesulfovibrio magneticus (strain ATCC 700980 / DSM 13731 / RS-1)</name>
    <name type="common">Desulfovibrio magneticus</name>
    <dbReference type="NCBI Taxonomy" id="573370"/>
    <lineage>
        <taxon>Bacteria</taxon>
        <taxon>Pseudomonadati</taxon>
        <taxon>Thermodesulfobacteriota</taxon>
        <taxon>Desulfovibrionia</taxon>
        <taxon>Desulfovibrionales</taxon>
        <taxon>Desulfovibrionaceae</taxon>
        <taxon>Solidesulfovibrio</taxon>
    </lineage>
</organism>
<proteinExistence type="predicted"/>
<dbReference type="EMBL" id="AP010904">
    <property type="protein sequence ID" value="BAH76721.1"/>
    <property type="molecule type" value="Genomic_DNA"/>
</dbReference>
<keyword evidence="2" id="KW-1185">Reference proteome</keyword>
<dbReference type="Proteomes" id="UP000009071">
    <property type="component" value="Chromosome"/>
</dbReference>
<protein>
    <submittedName>
        <fullName evidence="1">Uncharacterized protein</fullName>
    </submittedName>
</protein>
<dbReference type="KEGG" id="dma:DMR_32300"/>
<evidence type="ECO:0000313" key="1">
    <source>
        <dbReference type="EMBL" id="BAH76721.1"/>
    </source>
</evidence>
<dbReference type="RefSeq" id="WP_015861873.1">
    <property type="nucleotide sequence ID" value="NC_012796.1"/>
</dbReference>
<dbReference type="AlphaFoldDB" id="C4XJH1"/>
<reference evidence="1 2" key="1">
    <citation type="journal article" date="2009" name="Genome Res.">
        <title>Whole genome sequence of Desulfovibrio magneticus strain RS-1 revealed common gene clusters in magnetotactic bacteria.</title>
        <authorList>
            <person name="Nakazawa H."/>
            <person name="Arakaki A."/>
            <person name="Narita-Yamada S."/>
            <person name="Yashiro I."/>
            <person name="Jinno K."/>
            <person name="Aoki N."/>
            <person name="Tsuruyama A."/>
            <person name="Okamura Y."/>
            <person name="Tanikawa S."/>
            <person name="Fujita N."/>
            <person name="Takeyama H."/>
            <person name="Matsunaga T."/>
        </authorList>
    </citation>
    <scope>NUCLEOTIDE SEQUENCE [LARGE SCALE GENOMIC DNA]</scope>
    <source>
        <strain evidence="2">ATCC 700980 / DSM 13731 / RS-1</strain>
    </source>
</reference>
<dbReference type="HOGENOM" id="CLU_2092869_0_0_7"/>
<name>C4XJH1_SOLM1</name>
<dbReference type="STRING" id="573370.DMR_32300"/>